<protein>
    <submittedName>
        <fullName evidence="2">Uncharacterized protein</fullName>
    </submittedName>
</protein>
<comment type="caution">
    <text evidence="2">The sequence shown here is derived from an EMBL/GenBank/DDBJ whole genome shotgun (WGS) entry which is preliminary data.</text>
</comment>
<reference evidence="2" key="1">
    <citation type="submission" date="2023-06" db="EMBL/GenBank/DDBJ databases">
        <authorList>
            <person name="Jiang Y."/>
            <person name="Liu Q."/>
        </authorList>
    </citation>
    <scope>NUCLEOTIDE SEQUENCE</scope>
    <source>
        <strain evidence="2">CGMCC 1.12089</strain>
    </source>
</reference>
<accession>A0ABT7N5K1</accession>
<keyword evidence="1" id="KW-0732">Signal</keyword>
<dbReference type="Proteomes" id="UP001174908">
    <property type="component" value="Unassembled WGS sequence"/>
</dbReference>
<dbReference type="RefSeq" id="WP_286658316.1">
    <property type="nucleotide sequence ID" value="NZ_JASZYV010000001.1"/>
</dbReference>
<dbReference type="EMBL" id="JASZYV010000001">
    <property type="protein sequence ID" value="MDM0043195.1"/>
    <property type="molecule type" value="Genomic_DNA"/>
</dbReference>
<feature type="signal peptide" evidence="1">
    <location>
        <begin position="1"/>
        <end position="25"/>
    </location>
</feature>
<evidence type="ECO:0000313" key="3">
    <source>
        <dbReference type="Proteomes" id="UP001174908"/>
    </source>
</evidence>
<proteinExistence type="predicted"/>
<evidence type="ECO:0000313" key="2">
    <source>
        <dbReference type="EMBL" id="MDM0043195.1"/>
    </source>
</evidence>
<sequence>MNRCLPHALISTFLLLGALAPLANAQTQAIDLPINTQNEAAAGGRNFPPGTLRGEATFLTPPLLELDGKPTRLSPGSRIQSAQRMLVQPAALAGQSFVVNYTRDATGGLRDVWLLSAEEAGAKRAGAEKPFLNFWPFVSN</sequence>
<feature type="chain" id="PRO_5045172603" evidence="1">
    <location>
        <begin position="26"/>
        <end position="140"/>
    </location>
</feature>
<organism evidence="2 3">
    <name type="scientific">Variovorax dokdonensis</name>
    <dbReference type="NCBI Taxonomy" id="344883"/>
    <lineage>
        <taxon>Bacteria</taxon>
        <taxon>Pseudomonadati</taxon>
        <taxon>Pseudomonadota</taxon>
        <taxon>Betaproteobacteria</taxon>
        <taxon>Burkholderiales</taxon>
        <taxon>Comamonadaceae</taxon>
        <taxon>Variovorax</taxon>
    </lineage>
</organism>
<gene>
    <name evidence="2" type="ORF">QTH91_01750</name>
</gene>
<keyword evidence="3" id="KW-1185">Reference proteome</keyword>
<evidence type="ECO:0000256" key="1">
    <source>
        <dbReference type="SAM" id="SignalP"/>
    </source>
</evidence>
<name>A0ABT7N5K1_9BURK</name>